<evidence type="ECO:0000256" key="2">
    <source>
        <dbReference type="ARBA" id="ARBA00022692"/>
    </source>
</evidence>
<dbReference type="InterPro" id="IPR001129">
    <property type="entry name" value="Membr-assoc_MAPEG"/>
</dbReference>
<dbReference type="InterPro" id="IPR023352">
    <property type="entry name" value="MAPEG-like_dom_sf"/>
</dbReference>
<keyword evidence="4 5" id="KW-0472">Membrane</keyword>
<protein>
    <submittedName>
        <fullName evidence="6">Distant similarity with leukotriene C4 synthase (Microsomal glutathione S-transferase)</fullName>
    </submittedName>
</protein>
<keyword evidence="2 5" id="KW-0812">Transmembrane</keyword>
<evidence type="ECO:0000313" key="7">
    <source>
        <dbReference type="Proteomes" id="UP000029640"/>
    </source>
</evidence>
<sequence length="127" mass="14128">MEFTALVTLLLVLQYFAFAMLVGRERVRHGIEAPACSGHPDFDRAYRVQMNTLEQLVIVLPALWITAYWFSVPIVAPLLGLGFFLGRILYRNAYVKDPAKRGPGMGLGMLCQLGLLGCGTWAVITRL</sequence>
<dbReference type="OrthoDB" id="464934at2"/>
<dbReference type="PATRIC" id="fig|1265313.6.peg.709"/>
<organism evidence="6 7">
    <name type="scientific">Pseudohaliea rubra DSM 19751</name>
    <dbReference type="NCBI Taxonomy" id="1265313"/>
    <lineage>
        <taxon>Bacteria</taxon>
        <taxon>Pseudomonadati</taxon>
        <taxon>Pseudomonadota</taxon>
        <taxon>Gammaproteobacteria</taxon>
        <taxon>Cellvibrionales</taxon>
        <taxon>Halieaceae</taxon>
        <taxon>Pseudohaliea</taxon>
    </lineage>
</organism>
<evidence type="ECO:0000256" key="3">
    <source>
        <dbReference type="ARBA" id="ARBA00022989"/>
    </source>
</evidence>
<dbReference type="AlphaFoldDB" id="A0A095VTK5"/>
<name>A0A095VTK5_9GAMM</name>
<dbReference type="SUPFAM" id="SSF161084">
    <property type="entry name" value="MAPEG domain-like"/>
    <property type="match status" value="1"/>
</dbReference>
<dbReference type="InterPro" id="IPR050997">
    <property type="entry name" value="MAPEG"/>
</dbReference>
<dbReference type="RefSeq" id="WP_035516283.1">
    <property type="nucleotide sequence ID" value="NZ_KN234763.1"/>
</dbReference>
<evidence type="ECO:0000256" key="4">
    <source>
        <dbReference type="ARBA" id="ARBA00023136"/>
    </source>
</evidence>
<dbReference type="HOGENOM" id="CLU_110291_3_1_6"/>
<evidence type="ECO:0000256" key="1">
    <source>
        <dbReference type="ARBA" id="ARBA00004141"/>
    </source>
</evidence>
<dbReference type="Gene3D" id="1.20.120.550">
    <property type="entry name" value="Membrane associated eicosanoid/glutathione metabolism-like domain"/>
    <property type="match status" value="1"/>
</dbReference>
<dbReference type="eggNOG" id="COG3788">
    <property type="taxonomic scope" value="Bacteria"/>
</dbReference>
<dbReference type="PANTHER" id="PTHR10250:SF15">
    <property type="entry name" value="MICROSOMAL GLUTATHIONE S-TRANSFERASE-RELATED"/>
    <property type="match status" value="1"/>
</dbReference>
<keyword evidence="3 5" id="KW-1133">Transmembrane helix</keyword>
<dbReference type="EMBL" id="AUVB01000021">
    <property type="protein sequence ID" value="KGE04690.1"/>
    <property type="molecule type" value="Genomic_DNA"/>
</dbReference>
<dbReference type="GO" id="GO:0016020">
    <property type="term" value="C:membrane"/>
    <property type="evidence" value="ECO:0007669"/>
    <property type="project" value="UniProtKB-SubCell"/>
</dbReference>
<feature type="transmembrane region" description="Helical" evidence="5">
    <location>
        <begin position="67"/>
        <end position="90"/>
    </location>
</feature>
<dbReference type="GO" id="GO:0006691">
    <property type="term" value="P:leukotriene metabolic process"/>
    <property type="evidence" value="ECO:0007669"/>
    <property type="project" value="UniProtKB-ARBA"/>
</dbReference>
<dbReference type="Pfam" id="PF01124">
    <property type="entry name" value="MAPEG"/>
    <property type="match status" value="1"/>
</dbReference>
<evidence type="ECO:0000313" key="6">
    <source>
        <dbReference type="EMBL" id="KGE04690.1"/>
    </source>
</evidence>
<dbReference type="Proteomes" id="UP000029640">
    <property type="component" value="Unassembled WGS sequence"/>
</dbReference>
<dbReference type="GO" id="GO:0004364">
    <property type="term" value="F:glutathione transferase activity"/>
    <property type="evidence" value="ECO:0007669"/>
    <property type="project" value="TreeGrafter"/>
</dbReference>
<evidence type="ECO:0000256" key="5">
    <source>
        <dbReference type="SAM" id="Phobius"/>
    </source>
</evidence>
<keyword evidence="7" id="KW-1185">Reference proteome</keyword>
<reference evidence="6 7" key="1">
    <citation type="journal article" date="2014" name="Genome Announc.">
        <title>Genome Sequence of Gammaproteobacterial Pseudohaliea rubra Type Strain DSM 19751, Isolated from Coastal Seawater of the Mediterranean Sea.</title>
        <authorList>
            <person name="Spring S."/>
            <person name="Fiebig A."/>
            <person name="Riedel T."/>
            <person name="Goker M."/>
            <person name="Klenk H.P."/>
        </authorList>
    </citation>
    <scope>NUCLEOTIDE SEQUENCE [LARGE SCALE GENOMIC DNA]</scope>
    <source>
        <strain evidence="6 7">DSM 19751</strain>
    </source>
</reference>
<proteinExistence type="predicted"/>
<keyword evidence="6" id="KW-0808">Transferase</keyword>
<accession>A0A095VTK5</accession>
<dbReference type="PANTHER" id="PTHR10250">
    <property type="entry name" value="MICROSOMAL GLUTATHIONE S-TRANSFERASE"/>
    <property type="match status" value="1"/>
</dbReference>
<gene>
    <name evidence="6" type="ORF">HRUBRA_00715</name>
</gene>
<feature type="transmembrane region" description="Helical" evidence="5">
    <location>
        <begin position="102"/>
        <end position="124"/>
    </location>
</feature>
<dbReference type="GO" id="GO:0004602">
    <property type="term" value="F:glutathione peroxidase activity"/>
    <property type="evidence" value="ECO:0007669"/>
    <property type="project" value="TreeGrafter"/>
</dbReference>
<comment type="caution">
    <text evidence="6">The sequence shown here is derived from an EMBL/GenBank/DDBJ whole genome shotgun (WGS) entry which is preliminary data.</text>
</comment>
<comment type="subcellular location">
    <subcellularLocation>
        <location evidence="1">Membrane</location>
        <topology evidence="1">Multi-pass membrane protein</topology>
    </subcellularLocation>
</comment>
<dbReference type="STRING" id="1265313.HRUBRA_00715"/>